<proteinExistence type="predicted"/>
<evidence type="ECO:0000313" key="1">
    <source>
        <dbReference type="EMBL" id="QJA61889.1"/>
    </source>
</evidence>
<dbReference type="EMBL" id="MT141456">
    <property type="protein sequence ID" value="QJA61889.1"/>
    <property type="molecule type" value="Genomic_DNA"/>
</dbReference>
<sequence length="195" mass="20710">MARSGPVTKDTSTITIGLMQIRVGTSATHIANPNPALVAGDSIGALANTKFVGNTDWYKLESGFPLIEDYTVPIREGAALECAFKEITPYNMALAHGIDAAAGSYTDTHSGEVVLGGRVAPAYLRVEAVYTYPNGSNYMTFIFPRGQVSANVEVDTQAEDAAAVTVMFESKNASSDVSGGNAIWDDKPLGRIQWT</sequence>
<accession>A0A6M3IW40</accession>
<organism evidence="1">
    <name type="scientific">viral metagenome</name>
    <dbReference type="NCBI Taxonomy" id="1070528"/>
    <lineage>
        <taxon>unclassified sequences</taxon>
        <taxon>metagenomes</taxon>
        <taxon>organismal metagenomes</taxon>
    </lineage>
</organism>
<dbReference type="EMBL" id="MT142515">
    <property type="protein sequence ID" value="QJA83643.1"/>
    <property type="molecule type" value="Genomic_DNA"/>
</dbReference>
<dbReference type="AlphaFoldDB" id="A0A6M3IW40"/>
<protein>
    <recommendedName>
        <fullName evidence="3">Tail protein</fullName>
    </recommendedName>
</protein>
<evidence type="ECO:0008006" key="3">
    <source>
        <dbReference type="Google" id="ProtNLM"/>
    </source>
</evidence>
<reference evidence="1" key="1">
    <citation type="submission" date="2020-03" db="EMBL/GenBank/DDBJ databases">
        <title>The deep terrestrial virosphere.</title>
        <authorList>
            <person name="Holmfeldt K."/>
            <person name="Nilsson E."/>
            <person name="Simone D."/>
            <person name="Lopez-Fernandez M."/>
            <person name="Wu X."/>
            <person name="de Brujin I."/>
            <person name="Lundin D."/>
            <person name="Andersson A."/>
            <person name="Bertilsson S."/>
            <person name="Dopson M."/>
        </authorList>
    </citation>
    <scope>NUCLEOTIDE SEQUENCE</scope>
    <source>
        <strain evidence="2">MM415A00269</strain>
        <strain evidence="1">MM415B00862</strain>
    </source>
</reference>
<gene>
    <name evidence="2" type="ORF">MM415A00269_0011</name>
    <name evidence="1" type="ORF">MM415B00862_0010</name>
</gene>
<evidence type="ECO:0000313" key="2">
    <source>
        <dbReference type="EMBL" id="QJA83643.1"/>
    </source>
</evidence>
<name>A0A6M3IW40_9ZZZZ</name>